<dbReference type="PROSITE" id="PS50893">
    <property type="entry name" value="ABC_TRANSPORTER_2"/>
    <property type="match status" value="1"/>
</dbReference>
<comment type="similarity">
    <text evidence="1">Belongs to the ABC transporter superfamily.</text>
</comment>
<dbReference type="CDD" id="cd03225">
    <property type="entry name" value="ABC_cobalt_CbiO_domain1"/>
    <property type="match status" value="1"/>
</dbReference>
<accession>A0A7C4ZCM5</accession>
<dbReference type="GO" id="GO:0005524">
    <property type="term" value="F:ATP binding"/>
    <property type="evidence" value="ECO:0007669"/>
    <property type="project" value="UniProtKB-KW"/>
</dbReference>
<dbReference type="PANTHER" id="PTHR42711">
    <property type="entry name" value="ABC TRANSPORTER ATP-BINDING PROTEIN"/>
    <property type="match status" value="1"/>
</dbReference>
<protein>
    <submittedName>
        <fullName evidence="6">ABC transporter ATP-binding protein</fullName>
    </submittedName>
</protein>
<dbReference type="GO" id="GO:0016020">
    <property type="term" value="C:membrane"/>
    <property type="evidence" value="ECO:0007669"/>
    <property type="project" value="InterPro"/>
</dbReference>
<gene>
    <name evidence="6" type="ORF">ENK37_03410</name>
</gene>
<dbReference type="Gene3D" id="3.40.50.300">
    <property type="entry name" value="P-loop containing nucleotide triphosphate hydrolases"/>
    <property type="match status" value="1"/>
</dbReference>
<organism evidence="6">
    <name type="scientific">Oceanithermus profundus</name>
    <dbReference type="NCBI Taxonomy" id="187137"/>
    <lineage>
        <taxon>Bacteria</taxon>
        <taxon>Thermotogati</taxon>
        <taxon>Deinococcota</taxon>
        <taxon>Deinococci</taxon>
        <taxon>Thermales</taxon>
        <taxon>Thermaceae</taxon>
        <taxon>Oceanithermus</taxon>
    </lineage>
</organism>
<dbReference type="GO" id="GO:0055085">
    <property type="term" value="P:transmembrane transport"/>
    <property type="evidence" value="ECO:0007669"/>
    <property type="project" value="InterPro"/>
</dbReference>
<dbReference type="Proteomes" id="UP000885759">
    <property type="component" value="Unassembled WGS sequence"/>
</dbReference>
<dbReference type="Pfam" id="PF00005">
    <property type="entry name" value="ABC_tran"/>
    <property type="match status" value="1"/>
</dbReference>
<evidence type="ECO:0000313" key="6">
    <source>
        <dbReference type="EMBL" id="HGY09092.1"/>
    </source>
</evidence>
<proteinExistence type="inferred from homology"/>
<evidence type="ECO:0000256" key="2">
    <source>
        <dbReference type="ARBA" id="ARBA00022448"/>
    </source>
</evidence>
<dbReference type="PANTHER" id="PTHR42711:SF5">
    <property type="entry name" value="ABC TRANSPORTER ATP-BINDING PROTEIN NATA"/>
    <property type="match status" value="1"/>
</dbReference>
<keyword evidence="4 6" id="KW-0067">ATP-binding</keyword>
<dbReference type="AlphaFoldDB" id="A0A7C4ZCM5"/>
<dbReference type="InterPro" id="IPR015856">
    <property type="entry name" value="ABC_transpr_CbiO/EcfA_su"/>
</dbReference>
<dbReference type="InterPro" id="IPR003593">
    <property type="entry name" value="AAA+_ATPase"/>
</dbReference>
<dbReference type="SUPFAM" id="SSF52540">
    <property type="entry name" value="P-loop containing nucleoside triphosphate hydrolases"/>
    <property type="match status" value="1"/>
</dbReference>
<evidence type="ECO:0000256" key="1">
    <source>
        <dbReference type="ARBA" id="ARBA00005417"/>
    </source>
</evidence>
<dbReference type="InterPro" id="IPR003439">
    <property type="entry name" value="ABC_transporter-like_ATP-bd"/>
</dbReference>
<reference evidence="6" key="1">
    <citation type="journal article" date="2020" name="mSystems">
        <title>Genome- and Community-Level Interaction Insights into Carbon Utilization and Element Cycling Functions of Hydrothermarchaeota in Hydrothermal Sediment.</title>
        <authorList>
            <person name="Zhou Z."/>
            <person name="Liu Y."/>
            <person name="Xu W."/>
            <person name="Pan J."/>
            <person name="Luo Z.H."/>
            <person name="Li M."/>
        </authorList>
    </citation>
    <scope>NUCLEOTIDE SEQUENCE [LARGE SCALE GENOMIC DNA]</scope>
    <source>
        <strain evidence="6">HyVt-570</strain>
    </source>
</reference>
<feature type="domain" description="ABC transporter" evidence="5">
    <location>
        <begin position="18"/>
        <end position="243"/>
    </location>
</feature>
<keyword evidence="3" id="KW-0547">Nucleotide-binding</keyword>
<evidence type="ECO:0000259" key="5">
    <source>
        <dbReference type="PROSITE" id="PS50893"/>
    </source>
</evidence>
<dbReference type="SMART" id="SM00382">
    <property type="entry name" value="AAA"/>
    <property type="match status" value="1"/>
</dbReference>
<dbReference type="InterPro" id="IPR050763">
    <property type="entry name" value="ABC_transporter_ATP-binding"/>
</dbReference>
<sequence length="250" mass="27471">MRQKGTAASPMSEPPYAVEALGLEKTYPGGPAALRGIDFYLRSGERVALLGPNGAGKTTLVKTIAGLLTPDAGELKLFGARPAPSLRRMLGFLFEEAENLYGYLTGWENLLFYGRLAGVREHTLRRRALELLDEFDLEAAKGRPAQSLSRGQKQRLALASVLIQGAQVYVLDEPTLGLDLPAQRDLIARIQELPTVMVTTHDSVLAWEVADRFVVMEGGKVRKVLNRMDLADLGVGNPEELRKWLLEVYG</sequence>
<evidence type="ECO:0000256" key="4">
    <source>
        <dbReference type="ARBA" id="ARBA00022840"/>
    </source>
</evidence>
<comment type="caution">
    <text evidence="6">The sequence shown here is derived from an EMBL/GenBank/DDBJ whole genome shotgun (WGS) entry which is preliminary data.</text>
</comment>
<evidence type="ECO:0000256" key="3">
    <source>
        <dbReference type="ARBA" id="ARBA00022741"/>
    </source>
</evidence>
<keyword evidence="2" id="KW-0813">Transport</keyword>
<name>A0A7C4ZCM5_9DEIN</name>
<dbReference type="EMBL" id="DRPZ01000091">
    <property type="protein sequence ID" value="HGY09092.1"/>
    <property type="molecule type" value="Genomic_DNA"/>
</dbReference>
<dbReference type="GO" id="GO:0016887">
    <property type="term" value="F:ATP hydrolysis activity"/>
    <property type="evidence" value="ECO:0007669"/>
    <property type="project" value="InterPro"/>
</dbReference>
<dbReference type="InterPro" id="IPR027417">
    <property type="entry name" value="P-loop_NTPase"/>
</dbReference>